<accession>A0ABC7ZI67</accession>
<evidence type="ECO:0000313" key="6">
    <source>
        <dbReference type="EMBL" id="AFQ03917.1"/>
    </source>
</evidence>
<dbReference type="Gene3D" id="1.10.40.50">
    <property type="entry name" value="Probable gtpase engc, domain 3"/>
    <property type="match status" value="1"/>
</dbReference>
<evidence type="ECO:0000256" key="2">
    <source>
        <dbReference type="ARBA" id="ARBA00023134"/>
    </source>
</evidence>
<keyword evidence="3" id="KW-0862">Zinc</keyword>
<comment type="function">
    <text evidence="3">One of several proteins that assist in the late maturation steps of the functional core of the 30S ribosomal subunit. Helps release RbfA from mature subunits. May play a role in the assembly of ribosomal proteins into the subunit. Circularly permuted GTPase that catalyzes slow GTP hydrolysis, GTPase activity is stimulated by the 30S ribosomal subunit.</text>
</comment>
<keyword evidence="2 3" id="KW-0342">GTP-binding</keyword>
<comment type="caution">
    <text evidence="3">Lacks conserved residue(s) required for the propagation of feature annotation.</text>
</comment>
<dbReference type="GO" id="GO:0003924">
    <property type="term" value="F:GTPase activity"/>
    <property type="evidence" value="ECO:0007669"/>
    <property type="project" value="UniProtKB-UniRule"/>
</dbReference>
<keyword evidence="3" id="KW-0699">rRNA-binding</keyword>
<dbReference type="PROSITE" id="PS50936">
    <property type="entry name" value="ENGC_GTPASE"/>
    <property type="match status" value="1"/>
</dbReference>
<gene>
    <name evidence="3" type="primary">rsgA</name>
    <name evidence="6" type="ORF">CM1_00635</name>
</gene>
<dbReference type="AlphaFoldDB" id="A0ABC7ZI67"/>
<keyword evidence="3" id="KW-0378">Hydrolase</keyword>
<feature type="binding site" evidence="3">
    <location>
        <begin position="162"/>
        <end position="170"/>
    </location>
    <ligand>
        <name>GTP</name>
        <dbReference type="ChEBI" id="CHEBI:37565"/>
    </ligand>
</feature>
<dbReference type="HAMAP" id="MF_01820">
    <property type="entry name" value="GTPase_RsgA"/>
    <property type="match status" value="1"/>
</dbReference>
<dbReference type="NCBIfam" id="TIGR00157">
    <property type="entry name" value="ribosome small subunit-dependent GTPase A"/>
    <property type="match status" value="1"/>
</dbReference>
<dbReference type="GO" id="GO:0005737">
    <property type="term" value="C:cytoplasm"/>
    <property type="evidence" value="ECO:0007669"/>
    <property type="project" value="UniProtKB-SubCell"/>
</dbReference>
<dbReference type="Proteomes" id="UP000005254">
    <property type="component" value="Chromosome"/>
</dbReference>
<dbReference type="GO" id="GO:0042274">
    <property type="term" value="P:ribosomal small subunit biogenesis"/>
    <property type="evidence" value="ECO:0007669"/>
    <property type="project" value="UniProtKB-UniRule"/>
</dbReference>
<feature type="domain" description="EngC GTPase" evidence="4">
    <location>
        <begin position="71"/>
        <end position="216"/>
    </location>
</feature>
<protein>
    <recommendedName>
        <fullName evidence="3">Small ribosomal subunit biogenesis GTPase RsgA</fullName>
        <ecNumber evidence="3">3.6.1.-</ecNumber>
    </recommendedName>
</protein>
<dbReference type="InterPro" id="IPR010914">
    <property type="entry name" value="RsgA_GTPase_dom"/>
</dbReference>
<name>A0ABC7ZI67_MYCGT</name>
<feature type="binding site" evidence="3">
    <location>
        <position position="248"/>
    </location>
    <ligand>
        <name>Zn(2+)</name>
        <dbReference type="ChEBI" id="CHEBI:29105"/>
    </ligand>
</feature>
<sequence length="278" mass="32147">MPDSNFGIVLQSLAKQCKVFWNNQIITAFPQKKLQWKNDFKLMVGDRVQLEDGAITKVLARKNELTRPRVANVDQIVLIQSLVQPKINWIQLLKLLVYFNAKLIDEIPILITKTDLDFDPMEKQKLIDLKQFNYQLFFVSKNEPLPSELIDIFSKKLSVFTGQSGVGKSSLINRLDPSLKQKIQALSVNKFGKNTTTKTTLFSFRGGFICDTPGFNVISIKNLKILAAQHFVGFQKMISKCHFSNCYHQYEKDCFVTTSVMKNRYPSWLYEKYRKMIN</sequence>
<dbReference type="KEGG" id="mgx:CM1_00635"/>
<dbReference type="InterPro" id="IPR004881">
    <property type="entry name" value="Ribosome_biogen_GTPase_RsgA"/>
</dbReference>
<organism evidence="6 7">
    <name type="scientific">Mycoplasmoides genitalium M6320</name>
    <dbReference type="NCBI Taxonomy" id="662945"/>
    <lineage>
        <taxon>Bacteria</taxon>
        <taxon>Bacillati</taxon>
        <taxon>Mycoplasmatota</taxon>
        <taxon>Mycoplasmoidales</taxon>
        <taxon>Mycoplasmoidaceae</taxon>
        <taxon>Mycoplasmoides</taxon>
    </lineage>
</organism>
<dbReference type="GO" id="GO:0046872">
    <property type="term" value="F:metal ion binding"/>
    <property type="evidence" value="ECO:0007669"/>
    <property type="project" value="UniProtKB-KW"/>
</dbReference>
<dbReference type="SUPFAM" id="SSF52540">
    <property type="entry name" value="P-loop containing nucleoside triphosphate hydrolases"/>
    <property type="match status" value="1"/>
</dbReference>
<dbReference type="InterPro" id="IPR030378">
    <property type="entry name" value="G_CP_dom"/>
</dbReference>
<dbReference type="EC" id="3.6.1.-" evidence="3"/>
<feature type="binding site" evidence="3">
    <location>
        <position position="246"/>
    </location>
    <ligand>
        <name>Zn(2+)</name>
        <dbReference type="ChEBI" id="CHEBI:29105"/>
    </ligand>
</feature>
<evidence type="ECO:0000313" key="7">
    <source>
        <dbReference type="Proteomes" id="UP000005254"/>
    </source>
</evidence>
<evidence type="ECO:0000259" key="4">
    <source>
        <dbReference type="PROSITE" id="PS50936"/>
    </source>
</evidence>
<dbReference type="GeneID" id="99646930"/>
<comment type="cofactor">
    <cofactor evidence="3">
        <name>Zn(2+)</name>
        <dbReference type="ChEBI" id="CHEBI:29105"/>
    </cofactor>
    <text evidence="3">Binds 1 zinc ion per subunit.</text>
</comment>
<dbReference type="PANTHER" id="PTHR32120:SF11">
    <property type="entry name" value="SMALL RIBOSOMAL SUBUNIT BIOGENESIS GTPASE RSGA 1, MITOCHONDRIAL-RELATED"/>
    <property type="match status" value="1"/>
</dbReference>
<feature type="domain" description="CP-type G" evidence="5">
    <location>
        <begin position="62"/>
        <end position="218"/>
    </location>
</feature>
<dbReference type="GO" id="GO:0019843">
    <property type="term" value="F:rRNA binding"/>
    <property type="evidence" value="ECO:0007669"/>
    <property type="project" value="UniProtKB-KW"/>
</dbReference>
<dbReference type="Gene3D" id="3.40.50.300">
    <property type="entry name" value="P-loop containing nucleotide triphosphate hydrolases"/>
    <property type="match status" value="1"/>
</dbReference>
<dbReference type="SMR" id="A0ABC7ZI67"/>
<evidence type="ECO:0000259" key="5">
    <source>
        <dbReference type="PROSITE" id="PS51721"/>
    </source>
</evidence>
<keyword evidence="3" id="KW-0694">RNA-binding</keyword>
<dbReference type="Pfam" id="PF03193">
    <property type="entry name" value="RsgA_GTPase"/>
    <property type="match status" value="1"/>
</dbReference>
<dbReference type="EMBL" id="CP003772">
    <property type="protein sequence ID" value="AFQ03917.1"/>
    <property type="molecule type" value="Genomic_DNA"/>
</dbReference>
<feature type="binding site" evidence="3">
    <location>
        <position position="254"/>
    </location>
    <ligand>
        <name>Zn(2+)</name>
        <dbReference type="ChEBI" id="CHEBI:29105"/>
    </ligand>
</feature>
<evidence type="ECO:0000256" key="1">
    <source>
        <dbReference type="ARBA" id="ARBA00022741"/>
    </source>
</evidence>
<feature type="binding site" evidence="3">
    <location>
        <position position="241"/>
    </location>
    <ligand>
        <name>Zn(2+)</name>
        <dbReference type="ChEBI" id="CHEBI:29105"/>
    </ligand>
</feature>
<dbReference type="RefSeq" id="WP_010869335.1">
    <property type="nucleotide sequence ID" value="NC_018497.1"/>
</dbReference>
<comment type="subcellular location">
    <subcellularLocation>
        <location evidence="3">Cytoplasm</location>
    </subcellularLocation>
</comment>
<keyword evidence="3" id="KW-0963">Cytoplasm</keyword>
<dbReference type="PROSITE" id="PS51721">
    <property type="entry name" value="G_CP"/>
    <property type="match status" value="1"/>
</dbReference>
<evidence type="ECO:0000256" key="3">
    <source>
        <dbReference type="HAMAP-Rule" id="MF_01820"/>
    </source>
</evidence>
<dbReference type="PANTHER" id="PTHR32120">
    <property type="entry name" value="SMALL RIBOSOMAL SUBUNIT BIOGENESIS GTPASE RSGA"/>
    <property type="match status" value="1"/>
</dbReference>
<keyword evidence="3" id="KW-0479">Metal-binding</keyword>
<keyword evidence="3" id="KW-0690">Ribosome biogenesis</keyword>
<dbReference type="GO" id="GO:0005525">
    <property type="term" value="F:GTP binding"/>
    <property type="evidence" value="ECO:0007669"/>
    <property type="project" value="UniProtKB-UniRule"/>
</dbReference>
<reference evidence="6 7" key="1">
    <citation type="journal article" date="2012" name="J. Bacteriol.">
        <title>Draft Genome Sequences of Four Axenic Mycoplasma genitalium Strains Isolated from Denmark, Japan, and Australia.</title>
        <authorList>
            <person name="McGowin C.L."/>
            <person name="Ma L."/>
            <person name="Jensen J.S."/>
            <person name="Mancuso M.M."/>
            <person name="Hamasuna R."/>
            <person name="Adegboye D."/>
            <person name="Martin D.H."/>
        </authorList>
    </citation>
    <scope>NUCLEOTIDE SEQUENCE [LARGE SCALE GENOMIC DNA]</scope>
    <source>
        <strain evidence="6 7">M6320</strain>
    </source>
</reference>
<dbReference type="InterPro" id="IPR027417">
    <property type="entry name" value="P-loop_NTPase"/>
</dbReference>
<comment type="similarity">
    <text evidence="3">Belongs to the TRAFAC class YlqF/YawG GTPase family. RsgA subfamily.</text>
</comment>
<proteinExistence type="inferred from homology"/>
<comment type="subunit">
    <text evidence="3">Monomer. Associates with 30S ribosomal subunit, binds 16S rRNA.</text>
</comment>
<keyword evidence="1 3" id="KW-0547">Nucleotide-binding</keyword>